<dbReference type="OrthoDB" id="572639at2"/>
<protein>
    <submittedName>
        <fullName evidence="3">DUF2493 domain-containing protein</fullName>
    </submittedName>
</protein>
<dbReference type="KEGG" id="pchi:PC41400_14875"/>
<dbReference type="EMBL" id="CP026520">
    <property type="protein sequence ID" value="QAV18892.1"/>
    <property type="molecule type" value="Genomic_DNA"/>
</dbReference>
<evidence type="ECO:0000313" key="2">
    <source>
        <dbReference type="EMBL" id="MCY9599835.1"/>
    </source>
</evidence>
<evidence type="ECO:0000313" key="5">
    <source>
        <dbReference type="Proteomes" id="UP001527202"/>
    </source>
</evidence>
<sequence>MKVIVAGSRTFSDYEMLKRKLDLLLALQPRNEIVIVSGAAKGADKLGERYATEKGYRISSHPADWEKCGNNAEYIRNEEMAKKSNALVAFWDGTSKGTKHMIDLAHKYELQVRVVRH</sequence>
<feature type="domain" description="YspA cpYpsA-related SLOG" evidence="1">
    <location>
        <begin position="1"/>
        <end position="67"/>
    </location>
</feature>
<evidence type="ECO:0000313" key="3">
    <source>
        <dbReference type="EMBL" id="QAV18892.1"/>
    </source>
</evidence>
<accession>A0A410WX79</accession>
<name>A0A410WX79_9BACL</name>
<dbReference type="InterPro" id="IPR019627">
    <property type="entry name" value="YAcAr"/>
</dbReference>
<dbReference type="RefSeq" id="WP_042227602.1">
    <property type="nucleotide sequence ID" value="NZ_CP026520.1"/>
</dbReference>
<dbReference type="EMBL" id="JAMDMJ010000055">
    <property type="protein sequence ID" value="MCY9599835.1"/>
    <property type="molecule type" value="Genomic_DNA"/>
</dbReference>
<dbReference type="GeneID" id="95376099"/>
<dbReference type="Proteomes" id="UP000288943">
    <property type="component" value="Chromosome"/>
</dbReference>
<gene>
    <name evidence="2" type="ORF">M5X16_29220</name>
    <name evidence="3" type="ORF">PC41400_14875</name>
</gene>
<proteinExistence type="predicted"/>
<keyword evidence="5" id="KW-1185">Reference proteome</keyword>
<dbReference type="Pfam" id="PF10686">
    <property type="entry name" value="YAcAr"/>
    <property type="match status" value="1"/>
</dbReference>
<dbReference type="AlphaFoldDB" id="A0A410WX79"/>
<reference evidence="2 5" key="2">
    <citation type="submission" date="2022-05" db="EMBL/GenBank/DDBJ databases">
        <title>Genome Sequencing of Bee-Associated Microbes.</title>
        <authorList>
            <person name="Dunlap C."/>
        </authorList>
    </citation>
    <scope>NUCLEOTIDE SEQUENCE [LARGE SCALE GENOMIC DNA]</scope>
    <source>
        <strain evidence="2 5">NRRL B-23120</strain>
    </source>
</reference>
<dbReference type="Proteomes" id="UP001527202">
    <property type="component" value="Unassembled WGS sequence"/>
</dbReference>
<dbReference type="Gene3D" id="3.40.50.450">
    <property type="match status" value="1"/>
</dbReference>
<evidence type="ECO:0000259" key="1">
    <source>
        <dbReference type="Pfam" id="PF10686"/>
    </source>
</evidence>
<reference evidence="3 4" key="1">
    <citation type="submission" date="2018-01" db="EMBL/GenBank/DDBJ databases">
        <title>The whole genome sequencing and assembly of Paenibacillus chitinolyticus KCCM 41400 strain.</title>
        <authorList>
            <person name="Kim J.-Y."/>
            <person name="Park M.-K."/>
            <person name="Lee Y.-J."/>
            <person name="Yi H."/>
            <person name="Bahn Y.-S."/>
            <person name="Kim J.F."/>
            <person name="Lee D.-W."/>
        </authorList>
    </citation>
    <scope>NUCLEOTIDE SEQUENCE [LARGE SCALE GENOMIC DNA]</scope>
    <source>
        <strain evidence="3 4">KCCM 41400</strain>
    </source>
</reference>
<organism evidence="3 4">
    <name type="scientific">Paenibacillus chitinolyticus</name>
    <dbReference type="NCBI Taxonomy" id="79263"/>
    <lineage>
        <taxon>Bacteria</taxon>
        <taxon>Bacillati</taxon>
        <taxon>Bacillota</taxon>
        <taxon>Bacilli</taxon>
        <taxon>Bacillales</taxon>
        <taxon>Paenibacillaceae</taxon>
        <taxon>Paenibacillus</taxon>
    </lineage>
</organism>
<evidence type="ECO:0000313" key="4">
    <source>
        <dbReference type="Proteomes" id="UP000288943"/>
    </source>
</evidence>